<dbReference type="InterPro" id="IPR013324">
    <property type="entry name" value="RNA_pol_sigma_r3/r4-like"/>
</dbReference>
<dbReference type="Gene3D" id="1.10.10.10">
    <property type="entry name" value="Winged helix-like DNA-binding domain superfamily/Winged helix DNA-binding domain"/>
    <property type="match status" value="1"/>
</dbReference>
<dbReference type="PANTHER" id="PTHR43133">
    <property type="entry name" value="RNA POLYMERASE ECF-TYPE SIGMA FACTO"/>
    <property type="match status" value="1"/>
</dbReference>
<dbReference type="InterPro" id="IPR013325">
    <property type="entry name" value="RNA_pol_sigma_r2"/>
</dbReference>
<dbReference type="SUPFAM" id="SSF88946">
    <property type="entry name" value="Sigma2 domain of RNA polymerase sigma factors"/>
    <property type="match status" value="1"/>
</dbReference>
<reference evidence="8" key="1">
    <citation type="submission" date="2020-10" db="EMBL/GenBank/DDBJ databases">
        <authorList>
            <person name="Gilroy R."/>
        </authorList>
    </citation>
    <scope>NUCLEOTIDE SEQUENCE</scope>
    <source>
        <strain evidence="8">B2-22910</strain>
    </source>
</reference>
<evidence type="ECO:0000259" key="7">
    <source>
        <dbReference type="Pfam" id="PF08281"/>
    </source>
</evidence>
<dbReference type="InterPro" id="IPR013249">
    <property type="entry name" value="RNA_pol_sigma70_r4_t2"/>
</dbReference>
<dbReference type="EMBL" id="JADIMB010000128">
    <property type="protein sequence ID" value="MBO8471862.1"/>
    <property type="molecule type" value="Genomic_DNA"/>
</dbReference>
<dbReference type="PANTHER" id="PTHR43133:SF8">
    <property type="entry name" value="RNA POLYMERASE SIGMA FACTOR HI_1459-RELATED"/>
    <property type="match status" value="1"/>
</dbReference>
<gene>
    <name evidence="8" type="ORF">IAB82_08735</name>
</gene>
<comment type="similarity">
    <text evidence="1">Belongs to the sigma-70 factor family. ECF subfamily.</text>
</comment>
<name>A0A9D9IFK7_9BACT</name>
<dbReference type="SUPFAM" id="SSF88659">
    <property type="entry name" value="Sigma3 and sigma4 domains of RNA polymerase sigma factors"/>
    <property type="match status" value="1"/>
</dbReference>
<keyword evidence="5" id="KW-0804">Transcription</keyword>
<dbReference type="GO" id="GO:0003677">
    <property type="term" value="F:DNA binding"/>
    <property type="evidence" value="ECO:0007669"/>
    <property type="project" value="UniProtKB-KW"/>
</dbReference>
<dbReference type="Pfam" id="PF04542">
    <property type="entry name" value="Sigma70_r2"/>
    <property type="match status" value="1"/>
</dbReference>
<evidence type="ECO:0000256" key="3">
    <source>
        <dbReference type="ARBA" id="ARBA00023082"/>
    </source>
</evidence>
<dbReference type="CDD" id="cd06171">
    <property type="entry name" value="Sigma70_r4"/>
    <property type="match status" value="1"/>
</dbReference>
<evidence type="ECO:0000256" key="2">
    <source>
        <dbReference type="ARBA" id="ARBA00023015"/>
    </source>
</evidence>
<evidence type="ECO:0000259" key="6">
    <source>
        <dbReference type="Pfam" id="PF04542"/>
    </source>
</evidence>
<protein>
    <submittedName>
        <fullName evidence="8">RNA polymerase sigma factor</fullName>
    </submittedName>
</protein>
<dbReference type="AlphaFoldDB" id="A0A9D9IFK7"/>
<dbReference type="NCBIfam" id="TIGR02937">
    <property type="entry name" value="sigma70-ECF"/>
    <property type="match status" value="1"/>
</dbReference>
<evidence type="ECO:0000256" key="4">
    <source>
        <dbReference type="ARBA" id="ARBA00023125"/>
    </source>
</evidence>
<accession>A0A9D9IFK7</accession>
<dbReference type="InterPro" id="IPR007627">
    <property type="entry name" value="RNA_pol_sigma70_r2"/>
</dbReference>
<proteinExistence type="inferred from homology"/>
<dbReference type="Pfam" id="PF08281">
    <property type="entry name" value="Sigma70_r4_2"/>
    <property type="match status" value="1"/>
</dbReference>
<dbReference type="Proteomes" id="UP000823603">
    <property type="component" value="Unassembled WGS sequence"/>
</dbReference>
<dbReference type="InterPro" id="IPR014284">
    <property type="entry name" value="RNA_pol_sigma-70_dom"/>
</dbReference>
<reference evidence="8" key="2">
    <citation type="journal article" date="2021" name="PeerJ">
        <title>Extensive microbial diversity within the chicken gut microbiome revealed by metagenomics and culture.</title>
        <authorList>
            <person name="Gilroy R."/>
            <person name="Ravi A."/>
            <person name="Getino M."/>
            <person name="Pursley I."/>
            <person name="Horton D.L."/>
            <person name="Alikhan N.F."/>
            <person name="Baker D."/>
            <person name="Gharbi K."/>
            <person name="Hall N."/>
            <person name="Watson M."/>
            <person name="Adriaenssens E.M."/>
            <person name="Foster-Nyarko E."/>
            <person name="Jarju S."/>
            <person name="Secka A."/>
            <person name="Antonio M."/>
            <person name="Oren A."/>
            <person name="Chaudhuri R.R."/>
            <person name="La Ragione R."/>
            <person name="Hildebrand F."/>
            <person name="Pallen M.J."/>
        </authorList>
    </citation>
    <scope>NUCLEOTIDE SEQUENCE</scope>
    <source>
        <strain evidence="8">B2-22910</strain>
    </source>
</reference>
<organism evidence="8 9">
    <name type="scientific">Candidatus Cryptobacteroides faecavium</name>
    <dbReference type="NCBI Taxonomy" id="2840762"/>
    <lineage>
        <taxon>Bacteria</taxon>
        <taxon>Pseudomonadati</taxon>
        <taxon>Bacteroidota</taxon>
        <taxon>Bacteroidia</taxon>
        <taxon>Bacteroidales</taxon>
        <taxon>Candidatus Cryptobacteroides</taxon>
    </lineage>
</organism>
<feature type="domain" description="RNA polymerase sigma factor 70 region 4 type 2" evidence="7">
    <location>
        <begin position="106"/>
        <end position="158"/>
    </location>
</feature>
<feature type="domain" description="RNA polymerase sigma-70 region 2" evidence="6">
    <location>
        <begin position="17"/>
        <end position="76"/>
    </location>
</feature>
<keyword evidence="2" id="KW-0805">Transcription regulation</keyword>
<keyword evidence="3" id="KW-0731">Sigma factor</keyword>
<evidence type="ECO:0000313" key="8">
    <source>
        <dbReference type="EMBL" id="MBO8471862.1"/>
    </source>
</evidence>
<dbReference type="InterPro" id="IPR039425">
    <property type="entry name" value="RNA_pol_sigma-70-like"/>
</dbReference>
<dbReference type="Gene3D" id="1.10.1740.10">
    <property type="match status" value="1"/>
</dbReference>
<comment type="caution">
    <text evidence="8">The sequence shown here is derived from an EMBL/GenBank/DDBJ whole genome shotgun (WGS) entry which is preliminary data.</text>
</comment>
<evidence type="ECO:0000256" key="1">
    <source>
        <dbReference type="ARBA" id="ARBA00010641"/>
    </source>
</evidence>
<evidence type="ECO:0000256" key="5">
    <source>
        <dbReference type="ARBA" id="ARBA00023163"/>
    </source>
</evidence>
<dbReference type="GO" id="GO:0016987">
    <property type="term" value="F:sigma factor activity"/>
    <property type="evidence" value="ECO:0007669"/>
    <property type="project" value="UniProtKB-KW"/>
</dbReference>
<keyword evidence="4" id="KW-0238">DNA-binding</keyword>
<evidence type="ECO:0000313" key="9">
    <source>
        <dbReference type="Proteomes" id="UP000823603"/>
    </source>
</evidence>
<sequence>MDRNRFKQVWLPLSDSFYRVAFTILGSGDDAKDAVQDLYIKLWNMRDSLDNVRDPLHYGVRTVRNICIDRLRRGRRISNDDVSLAEDTSSEVPAADRSLAGREMLEQLEKAMDSLPQAQRTVVEMKFFRQLEYDEISAMTGMSPINVRVLVSRARKAILSAMKDYMNF</sequence>
<dbReference type="InterPro" id="IPR036388">
    <property type="entry name" value="WH-like_DNA-bd_sf"/>
</dbReference>
<dbReference type="GO" id="GO:0006352">
    <property type="term" value="P:DNA-templated transcription initiation"/>
    <property type="evidence" value="ECO:0007669"/>
    <property type="project" value="InterPro"/>
</dbReference>